<dbReference type="KEGG" id="cbar:PATL70BA_3172"/>
<reference evidence="9 10" key="1">
    <citation type="submission" date="2018-09" db="EMBL/GenBank/DDBJ databases">
        <authorList>
            <person name="Postec A."/>
        </authorList>
    </citation>
    <scope>NUCLEOTIDE SEQUENCE [LARGE SCALE GENOMIC DNA]</scope>
    <source>
        <strain evidence="9">70B-A</strain>
    </source>
</reference>
<keyword evidence="5 7" id="KW-1133">Transmembrane helix</keyword>
<protein>
    <submittedName>
        <fullName evidence="9">ABC transporter permease</fullName>
    </submittedName>
</protein>
<dbReference type="SUPFAM" id="SSF161098">
    <property type="entry name" value="MetI-like"/>
    <property type="match status" value="1"/>
</dbReference>
<feature type="transmembrane region" description="Helical" evidence="7">
    <location>
        <begin position="230"/>
        <end position="249"/>
    </location>
</feature>
<dbReference type="RefSeq" id="WP_125138127.1">
    <property type="nucleotide sequence ID" value="NZ_LR130778.1"/>
</dbReference>
<comment type="similarity">
    <text evidence="7">Belongs to the binding-protein-dependent transport system permease family.</text>
</comment>
<evidence type="ECO:0000256" key="1">
    <source>
        <dbReference type="ARBA" id="ARBA00004651"/>
    </source>
</evidence>
<dbReference type="EMBL" id="LR130778">
    <property type="protein sequence ID" value="VDN49094.1"/>
    <property type="molecule type" value="Genomic_DNA"/>
</dbReference>
<dbReference type="PROSITE" id="PS50928">
    <property type="entry name" value="ABC_TM1"/>
    <property type="match status" value="1"/>
</dbReference>
<feature type="transmembrane region" description="Helical" evidence="7">
    <location>
        <begin position="60"/>
        <end position="88"/>
    </location>
</feature>
<keyword evidence="6 7" id="KW-0472">Membrane</keyword>
<evidence type="ECO:0000256" key="4">
    <source>
        <dbReference type="ARBA" id="ARBA00022692"/>
    </source>
</evidence>
<feature type="transmembrane region" description="Helical" evidence="7">
    <location>
        <begin position="197"/>
        <end position="218"/>
    </location>
</feature>
<evidence type="ECO:0000256" key="3">
    <source>
        <dbReference type="ARBA" id="ARBA00022475"/>
    </source>
</evidence>
<evidence type="ECO:0000256" key="6">
    <source>
        <dbReference type="ARBA" id="ARBA00023136"/>
    </source>
</evidence>
<evidence type="ECO:0000259" key="8">
    <source>
        <dbReference type="PROSITE" id="PS50928"/>
    </source>
</evidence>
<feature type="transmembrane region" description="Helical" evidence="7">
    <location>
        <begin position="108"/>
        <end position="133"/>
    </location>
</feature>
<dbReference type="Pfam" id="PF00528">
    <property type="entry name" value="BPD_transp_1"/>
    <property type="match status" value="1"/>
</dbReference>
<dbReference type="GO" id="GO:0005886">
    <property type="term" value="C:plasma membrane"/>
    <property type="evidence" value="ECO:0007669"/>
    <property type="project" value="UniProtKB-SubCell"/>
</dbReference>
<organism evidence="9 10">
    <name type="scientific">Petrocella atlantisensis</name>
    <dbReference type="NCBI Taxonomy" id="2173034"/>
    <lineage>
        <taxon>Bacteria</taxon>
        <taxon>Bacillati</taxon>
        <taxon>Bacillota</taxon>
        <taxon>Clostridia</taxon>
        <taxon>Lachnospirales</taxon>
        <taxon>Vallitaleaceae</taxon>
        <taxon>Petrocella</taxon>
    </lineage>
</organism>
<dbReference type="GO" id="GO:0055085">
    <property type="term" value="P:transmembrane transport"/>
    <property type="evidence" value="ECO:0007669"/>
    <property type="project" value="InterPro"/>
</dbReference>
<feature type="domain" description="ABC transmembrane type-1" evidence="8">
    <location>
        <begin position="60"/>
        <end position="249"/>
    </location>
</feature>
<keyword evidence="4 7" id="KW-0812">Transmembrane</keyword>
<feature type="transmembrane region" description="Helical" evidence="7">
    <location>
        <begin position="20"/>
        <end position="40"/>
    </location>
</feature>
<dbReference type="Gene3D" id="1.10.3720.10">
    <property type="entry name" value="MetI-like"/>
    <property type="match status" value="1"/>
</dbReference>
<dbReference type="InterPro" id="IPR000515">
    <property type="entry name" value="MetI-like"/>
</dbReference>
<dbReference type="PANTHER" id="PTHR30151:SF16">
    <property type="entry name" value="ABC TRANSPORTER PERMEASE PROTEIN"/>
    <property type="match status" value="1"/>
</dbReference>
<evidence type="ECO:0000256" key="2">
    <source>
        <dbReference type="ARBA" id="ARBA00022448"/>
    </source>
</evidence>
<evidence type="ECO:0000256" key="5">
    <source>
        <dbReference type="ARBA" id="ARBA00022989"/>
    </source>
</evidence>
<name>A0A3P7P146_9FIRM</name>
<keyword evidence="10" id="KW-1185">Reference proteome</keyword>
<dbReference type="InterPro" id="IPR035906">
    <property type="entry name" value="MetI-like_sf"/>
</dbReference>
<dbReference type="CDD" id="cd06261">
    <property type="entry name" value="TM_PBP2"/>
    <property type="match status" value="1"/>
</dbReference>
<proteinExistence type="inferred from homology"/>
<evidence type="ECO:0000313" key="10">
    <source>
        <dbReference type="Proteomes" id="UP000279029"/>
    </source>
</evidence>
<evidence type="ECO:0000256" key="7">
    <source>
        <dbReference type="RuleBase" id="RU363032"/>
    </source>
</evidence>
<comment type="subcellular location">
    <subcellularLocation>
        <location evidence="1 7">Cell membrane</location>
        <topology evidence="1 7">Multi-pass membrane protein</topology>
    </subcellularLocation>
</comment>
<dbReference type="OrthoDB" id="9796361at2"/>
<accession>A0A3P7P146</accession>
<sequence>MGLKKPLDKVNQHMLKGLWVIIGLVLWEVIVRLQWVNPLLMPSLTKIIKKLLGEIIHGSLLLQAFQSVMLIFLALLLGLVIALIMAYLDYFSEIYRSLFEWLASALNPLPGVALLPIVIMWTGVGLKAVFAIIMHGVVWSLYLNIKTGFNEVDDAYIEVAKNHGASHWQMFHYVLLPNSIQATITGLRIGWSRGWRALISAEMIFGAISTIGGIGWYLYERRSFMDSAGMYAGVVLVVLIGLLVEQFIFDRWLVNLYDKQ</sequence>
<keyword evidence="3" id="KW-1003">Cell membrane</keyword>
<evidence type="ECO:0000313" key="9">
    <source>
        <dbReference type="EMBL" id="VDN49094.1"/>
    </source>
</evidence>
<gene>
    <name evidence="9" type="ORF">PATL70BA_3172</name>
</gene>
<keyword evidence="2 7" id="KW-0813">Transport</keyword>
<dbReference type="PANTHER" id="PTHR30151">
    <property type="entry name" value="ALKANE SULFONATE ABC TRANSPORTER-RELATED, MEMBRANE SUBUNIT"/>
    <property type="match status" value="1"/>
</dbReference>
<dbReference type="Proteomes" id="UP000279029">
    <property type="component" value="Chromosome"/>
</dbReference>
<dbReference type="AlphaFoldDB" id="A0A3P7P146"/>